<dbReference type="PROSITE" id="PS51271">
    <property type="entry name" value="WAPL"/>
    <property type="match status" value="1"/>
</dbReference>
<dbReference type="PANTHER" id="PTHR22100">
    <property type="entry name" value="WINGS APART-LIKE PROTEIN HOMOLOG"/>
    <property type="match status" value="1"/>
</dbReference>
<organism evidence="4 5">
    <name type="scientific">Genlisea aurea</name>
    <dbReference type="NCBI Taxonomy" id="192259"/>
    <lineage>
        <taxon>Eukaryota</taxon>
        <taxon>Viridiplantae</taxon>
        <taxon>Streptophyta</taxon>
        <taxon>Embryophyta</taxon>
        <taxon>Tracheophyta</taxon>
        <taxon>Spermatophyta</taxon>
        <taxon>Magnoliopsida</taxon>
        <taxon>eudicotyledons</taxon>
        <taxon>Gunneridae</taxon>
        <taxon>Pentapetalae</taxon>
        <taxon>asterids</taxon>
        <taxon>lamiids</taxon>
        <taxon>Lamiales</taxon>
        <taxon>Lentibulariaceae</taxon>
        <taxon>Genlisea</taxon>
    </lineage>
</organism>
<name>S8CWL4_9LAMI</name>
<dbReference type="EMBL" id="AUSU01001342">
    <property type="protein sequence ID" value="EPS71225.1"/>
    <property type="molecule type" value="Genomic_DNA"/>
</dbReference>
<feature type="compositionally biased region" description="Basic and acidic residues" evidence="2">
    <location>
        <begin position="1"/>
        <end position="24"/>
    </location>
</feature>
<comment type="caution">
    <text evidence="4">The sequence shown here is derived from an EMBL/GenBank/DDBJ whole genome shotgun (WGS) entry which is preliminary data.</text>
</comment>
<feature type="non-terminal residue" evidence="4">
    <location>
        <position position="251"/>
    </location>
</feature>
<dbReference type="AlphaFoldDB" id="S8CWL4"/>
<proteinExistence type="inferred from homology"/>
<dbReference type="InterPro" id="IPR011989">
    <property type="entry name" value="ARM-like"/>
</dbReference>
<dbReference type="Gene3D" id="1.25.10.10">
    <property type="entry name" value="Leucine-rich Repeat Variant"/>
    <property type="match status" value="1"/>
</dbReference>
<dbReference type="PANTHER" id="PTHR22100:SF13">
    <property type="entry name" value="WINGS APART-LIKE PROTEIN HOMOLOG"/>
    <property type="match status" value="1"/>
</dbReference>
<dbReference type="Proteomes" id="UP000015453">
    <property type="component" value="Unassembled WGS sequence"/>
</dbReference>
<evidence type="ECO:0000259" key="3">
    <source>
        <dbReference type="PROSITE" id="PS51271"/>
    </source>
</evidence>
<evidence type="ECO:0000313" key="5">
    <source>
        <dbReference type="Proteomes" id="UP000015453"/>
    </source>
</evidence>
<feature type="non-terminal residue" evidence="4">
    <location>
        <position position="1"/>
    </location>
</feature>
<accession>S8CWL4</accession>
<dbReference type="Pfam" id="PF07814">
    <property type="entry name" value="WAPL"/>
    <property type="match status" value="1"/>
</dbReference>
<evidence type="ECO:0000256" key="1">
    <source>
        <dbReference type="ARBA" id="ARBA00006854"/>
    </source>
</evidence>
<protein>
    <recommendedName>
        <fullName evidence="3">WAPL domain-containing protein</fullName>
    </recommendedName>
</protein>
<reference evidence="4 5" key="1">
    <citation type="journal article" date="2013" name="BMC Genomics">
        <title>The miniature genome of a carnivorous plant Genlisea aurea contains a low number of genes and short non-coding sequences.</title>
        <authorList>
            <person name="Leushkin E.V."/>
            <person name="Sutormin R.A."/>
            <person name="Nabieva E.R."/>
            <person name="Penin A.A."/>
            <person name="Kondrashov A.S."/>
            <person name="Logacheva M.D."/>
        </authorList>
    </citation>
    <scope>NUCLEOTIDE SEQUENCE [LARGE SCALE GENOMIC DNA]</scope>
</reference>
<dbReference type="OrthoDB" id="78088at2759"/>
<dbReference type="InterPro" id="IPR022771">
    <property type="entry name" value="WAPL_C"/>
</dbReference>
<dbReference type="InterPro" id="IPR039874">
    <property type="entry name" value="WAPL"/>
</dbReference>
<dbReference type="InterPro" id="IPR012502">
    <property type="entry name" value="WAPL_dom"/>
</dbReference>
<evidence type="ECO:0000313" key="4">
    <source>
        <dbReference type="EMBL" id="EPS71225.1"/>
    </source>
</evidence>
<sequence length="251" mass="28130">LKKDSGDRLDLGLKGEAMKRDREGNGMLQKKRKKKKKIEMESKDSYVELTATLMETQEGGEMMEHLDEINFALDGLKKGQPFRVRRASLLSLLSKCGTMQQRRLLRSHGMSKTILEAIMELNLDDPPSNYAAAALFYILTFDGQDDRLLGSLTSIRFLVKLLKPISSNSVKDKSKSLTSRLIGLSKNGGLLPDSVKGNDSNTSAIMLKVREILVNCKEMKQNEVVEEPELNHKWVGLLIMEKACSSKISIE</sequence>
<feature type="region of interest" description="Disordered" evidence="2">
    <location>
        <begin position="1"/>
        <end position="39"/>
    </location>
</feature>
<evidence type="ECO:0000256" key="2">
    <source>
        <dbReference type="SAM" id="MobiDB-lite"/>
    </source>
</evidence>
<gene>
    <name evidence="4" type="ORF">M569_03535</name>
</gene>
<feature type="domain" description="WAPL" evidence="3">
    <location>
        <begin position="37"/>
        <end position="142"/>
    </location>
</feature>
<comment type="similarity">
    <text evidence="1">Belongs to the WAPL family.</text>
</comment>
<keyword evidence="5" id="KW-1185">Reference proteome</keyword>